<dbReference type="HOGENOM" id="CLU_2128690_0_0_11"/>
<proteinExistence type="predicted"/>
<dbReference type="KEGG" id="bfa:Bfae_11970"/>
<gene>
    <name evidence="1" type="ordered locus">Bfae_11970</name>
</gene>
<dbReference type="PATRIC" id="fig|446465.5.peg.1197"/>
<dbReference type="OrthoDB" id="4793798at2"/>
<evidence type="ECO:0000313" key="1">
    <source>
        <dbReference type="EMBL" id="ACU85041.1"/>
    </source>
</evidence>
<dbReference type="EMBL" id="CP001643">
    <property type="protein sequence ID" value="ACU85041.1"/>
    <property type="molecule type" value="Genomic_DNA"/>
</dbReference>
<reference evidence="1 2" key="1">
    <citation type="journal article" date="2009" name="Stand. Genomic Sci.">
        <title>Complete genome sequence of Brachybacterium faecium type strain (Schefferle 6-10).</title>
        <authorList>
            <person name="Lapidus A."/>
            <person name="Pukall R."/>
            <person name="Labuttii K."/>
            <person name="Copeland A."/>
            <person name="Del Rio T.G."/>
            <person name="Nolan M."/>
            <person name="Chen F."/>
            <person name="Lucas S."/>
            <person name="Tice H."/>
            <person name="Cheng J.F."/>
            <person name="Bruce D."/>
            <person name="Goodwin L."/>
            <person name="Pitluck S."/>
            <person name="Rohde M."/>
            <person name="Goker M."/>
            <person name="Pati A."/>
            <person name="Ivanova N."/>
            <person name="Mavrommatis K."/>
            <person name="Chen A."/>
            <person name="Palaniappan K."/>
            <person name="D'haeseleer P."/>
            <person name="Chain P."/>
            <person name="Bristow J."/>
            <person name="Eisen J.A."/>
            <person name="Markowitz V."/>
            <person name="Hugenholtz P."/>
            <person name="Kyrpides N.C."/>
            <person name="Klenk H.P."/>
        </authorList>
    </citation>
    <scope>NUCLEOTIDE SEQUENCE [LARGE SCALE GENOMIC DNA]</scope>
    <source>
        <strain evidence="2">ATCC 43885 / DSM 4810 / JCM 11609 / LMG 19847 / NBRC 14762 / NCIMB 9860 / 6-10</strain>
    </source>
</reference>
<accession>C7MBT4</accession>
<name>C7MBT4_BRAFD</name>
<dbReference type="eggNOG" id="ENOG5031E0R">
    <property type="taxonomic scope" value="Bacteria"/>
</dbReference>
<evidence type="ECO:0000313" key="2">
    <source>
        <dbReference type="Proteomes" id="UP000001919"/>
    </source>
</evidence>
<sequence>MASSGSILSHPASGSTALAEREAIRALLLEHRPELDRRLVTGPSGALVIPLTGGRSIEIGRMRRRGAARWVVVAPSADGAVLREPQTLRAVARTALGALDGIGVLDDGISEGR</sequence>
<dbReference type="AlphaFoldDB" id="C7MBT4"/>
<protein>
    <submittedName>
        <fullName evidence="1">Uncharacterized protein</fullName>
    </submittedName>
</protein>
<dbReference type="Proteomes" id="UP000001919">
    <property type="component" value="Chromosome"/>
</dbReference>
<organism evidence="1 2">
    <name type="scientific">Brachybacterium faecium (strain ATCC 43885 / DSM 4810 / JCM 11609 / LMG 19847 / NBRC 14762 / NCIMB 9860 / 6-10)</name>
    <dbReference type="NCBI Taxonomy" id="446465"/>
    <lineage>
        <taxon>Bacteria</taxon>
        <taxon>Bacillati</taxon>
        <taxon>Actinomycetota</taxon>
        <taxon>Actinomycetes</taxon>
        <taxon>Micrococcales</taxon>
        <taxon>Dermabacteraceae</taxon>
        <taxon>Brachybacterium</taxon>
    </lineage>
</organism>
<keyword evidence="2" id="KW-1185">Reference proteome</keyword>